<dbReference type="Gene3D" id="3.40.50.720">
    <property type="entry name" value="NAD(P)-binding Rossmann-like Domain"/>
    <property type="match status" value="2"/>
</dbReference>
<dbReference type="InterPro" id="IPR013968">
    <property type="entry name" value="PKS_KR"/>
</dbReference>
<evidence type="ECO:0000259" key="1">
    <source>
        <dbReference type="Pfam" id="PF08659"/>
    </source>
</evidence>
<proteinExistence type="predicted"/>
<feature type="domain" description="Ketoreductase (KR)" evidence="1">
    <location>
        <begin position="1"/>
        <end position="65"/>
    </location>
</feature>
<dbReference type="Pfam" id="PF08659">
    <property type="entry name" value="KR"/>
    <property type="match status" value="1"/>
</dbReference>
<reference evidence="2" key="1">
    <citation type="journal article" date="2023" name="G3 (Bethesda)">
        <title>Whole genome assemblies of Zophobas morio and Tenebrio molitor.</title>
        <authorList>
            <person name="Kaur S."/>
            <person name="Stinson S.A."/>
            <person name="diCenzo G.C."/>
        </authorList>
    </citation>
    <scope>NUCLEOTIDE SEQUENCE</scope>
    <source>
        <strain evidence="2">QUZm001</strain>
    </source>
</reference>
<name>A0AA38MD91_9CUCU</name>
<sequence length="146" mass="15922">MVLRGARKLVISSRSGIQTGYQQQRIHIWTSYGVEVKISMKNVTTERGCEDLINEATELGPIDAIPKLRFTCNFKGAIGDVGLAAKMQKENKELAFGGIVQQKISSCLEVLDVLLNHTYPVLSSTKDNILSAVETVAYVLGIKAAP</sequence>
<gene>
    <name evidence="2" type="ORF">Zmor_018628</name>
</gene>
<dbReference type="Proteomes" id="UP001168821">
    <property type="component" value="Unassembled WGS sequence"/>
</dbReference>
<accession>A0AA38MD91</accession>
<dbReference type="AlphaFoldDB" id="A0AA38MD91"/>
<keyword evidence="3" id="KW-1185">Reference proteome</keyword>
<evidence type="ECO:0000313" key="2">
    <source>
        <dbReference type="EMBL" id="KAJ3652685.1"/>
    </source>
</evidence>
<organism evidence="2 3">
    <name type="scientific">Zophobas morio</name>
    <dbReference type="NCBI Taxonomy" id="2755281"/>
    <lineage>
        <taxon>Eukaryota</taxon>
        <taxon>Metazoa</taxon>
        <taxon>Ecdysozoa</taxon>
        <taxon>Arthropoda</taxon>
        <taxon>Hexapoda</taxon>
        <taxon>Insecta</taxon>
        <taxon>Pterygota</taxon>
        <taxon>Neoptera</taxon>
        <taxon>Endopterygota</taxon>
        <taxon>Coleoptera</taxon>
        <taxon>Polyphaga</taxon>
        <taxon>Cucujiformia</taxon>
        <taxon>Tenebrionidae</taxon>
        <taxon>Zophobas</taxon>
    </lineage>
</organism>
<evidence type="ECO:0000313" key="3">
    <source>
        <dbReference type="Proteomes" id="UP001168821"/>
    </source>
</evidence>
<dbReference type="EMBL" id="JALNTZ010000005">
    <property type="protein sequence ID" value="KAJ3652685.1"/>
    <property type="molecule type" value="Genomic_DNA"/>
</dbReference>
<protein>
    <recommendedName>
        <fullName evidence="1">Ketoreductase (KR) domain-containing protein</fullName>
    </recommendedName>
</protein>
<comment type="caution">
    <text evidence="2">The sequence shown here is derived from an EMBL/GenBank/DDBJ whole genome shotgun (WGS) entry which is preliminary data.</text>
</comment>